<dbReference type="InterPro" id="IPR001279">
    <property type="entry name" value="Metallo-B-lactamas"/>
</dbReference>
<dbReference type="Pfam" id="PF00753">
    <property type="entry name" value="Lactamase_B"/>
    <property type="match status" value="1"/>
</dbReference>
<gene>
    <name evidence="3" type="ORF">E2R57_04655</name>
</gene>
<evidence type="ECO:0000313" key="4">
    <source>
        <dbReference type="Proteomes" id="UP000294621"/>
    </source>
</evidence>
<dbReference type="PANTHER" id="PTHR42951:SF14">
    <property type="entry name" value="METALLO-BETA-LACTAMASE SUPERFAMILY PROTEIN"/>
    <property type="match status" value="1"/>
</dbReference>
<sequence length="265" mass="28059">MKRVQQSTEWDPRSRVSEQAPGVHFVEGPASNWIVVRDHAGFILIDSGYPSDLPLVLASVRHLGLDPADARALLVTHGHVDHTGSAAHFSEAYGTPVLCAPEELAHVQGKEKHQVTVGQVLRRAWRPRVFRWMVHVLQSGALAATPAAQARAWDAATLRALPGSPEPVLLPGHTPGNTAILLRSAGAVAVGDSFVRGHPLSTGTGPQMLHRMYHSDPVEAEAAVRGLDGIDASVILPGHGPALRMPLADALAALRSQAGCAGSTR</sequence>
<reference evidence="3 4" key="1">
    <citation type="submission" date="2019-03" db="EMBL/GenBank/DDBJ databases">
        <title>Genome Sequencing and Assembly of Various Microbes Isolated from Partially Reclaimed Soil and Acid Mine Drainage (AMD) Site.</title>
        <authorList>
            <person name="Steinbock B."/>
            <person name="Bechtold R."/>
            <person name="Sevigny J.L."/>
            <person name="Thomas D."/>
            <person name="Cuthill L.R."/>
            <person name="Aveiro Johannsen E.J."/>
            <person name="Thomas K."/>
            <person name="Ghosh A."/>
        </authorList>
    </citation>
    <scope>NUCLEOTIDE SEQUENCE [LARGE SCALE GENOMIC DNA]</scope>
    <source>
        <strain evidence="3 4">S-A1</strain>
    </source>
</reference>
<dbReference type="EMBL" id="SMZQ01000002">
    <property type="protein sequence ID" value="TDL39763.1"/>
    <property type="molecule type" value="Genomic_DNA"/>
</dbReference>
<dbReference type="InterPro" id="IPR036866">
    <property type="entry name" value="RibonucZ/Hydroxyglut_hydro"/>
</dbReference>
<evidence type="ECO:0000259" key="2">
    <source>
        <dbReference type="SMART" id="SM00849"/>
    </source>
</evidence>
<keyword evidence="3" id="KW-0378">Hydrolase</keyword>
<feature type="domain" description="Metallo-beta-lactamase" evidence="2">
    <location>
        <begin position="30"/>
        <end position="239"/>
    </location>
</feature>
<name>A0A4R5Y5I0_9MICC</name>
<dbReference type="SUPFAM" id="SSF56281">
    <property type="entry name" value="Metallo-hydrolase/oxidoreductase"/>
    <property type="match status" value="1"/>
</dbReference>
<dbReference type="AlphaFoldDB" id="A0A4R5Y5I0"/>
<protein>
    <submittedName>
        <fullName evidence="3">MBL fold metallo-hydrolase</fullName>
    </submittedName>
</protein>
<dbReference type="Gene3D" id="3.60.15.10">
    <property type="entry name" value="Ribonuclease Z/Hydroxyacylglutathione hydrolase-like"/>
    <property type="match status" value="1"/>
</dbReference>
<accession>A0A4R5Y5I0</accession>
<proteinExistence type="predicted"/>
<dbReference type="SMART" id="SM00849">
    <property type="entry name" value="Lactamase_B"/>
    <property type="match status" value="1"/>
</dbReference>
<dbReference type="OrthoDB" id="2971563at2"/>
<evidence type="ECO:0000313" key="3">
    <source>
        <dbReference type="EMBL" id="TDL39763.1"/>
    </source>
</evidence>
<dbReference type="InterPro" id="IPR050855">
    <property type="entry name" value="NDM-1-like"/>
</dbReference>
<dbReference type="PANTHER" id="PTHR42951">
    <property type="entry name" value="METALLO-BETA-LACTAMASE DOMAIN-CONTAINING"/>
    <property type="match status" value="1"/>
</dbReference>
<comment type="caution">
    <text evidence="3">The sequence shown here is derived from an EMBL/GenBank/DDBJ whole genome shotgun (WGS) entry which is preliminary data.</text>
</comment>
<dbReference type="Proteomes" id="UP000294621">
    <property type="component" value="Unassembled WGS sequence"/>
</dbReference>
<organism evidence="3 4">
    <name type="scientific">Arthrobacter nitrophenolicus</name>
    <dbReference type="NCBI Taxonomy" id="683150"/>
    <lineage>
        <taxon>Bacteria</taxon>
        <taxon>Bacillati</taxon>
        <taxon>Actinomycetota</taxon>
        <taxon>Actinomycetes</taxon>
        <taxon>Micrococcales</taxon>
        <taxon>Micrococcaceae</taxon>
        <taxon>Arthrobacter</taxon>
    </lineage>
</organism>
<dbReference type="GO" id="GO:0016787">
    <property type="term" value="F:hydrolase activity"/>
    <property type="evidence" value="ECO:0007669"/>
    <property type="project" value="UniProtKB-KW"/>
</dbReference>
<evidence type="ECO:0000256" key="1">
    <source>
        <dbReference type="SAM" id="MobiDB-lite"/>
    </source>
</evidence>
<feature type="region of interest" description="Disordered" evidence="1">
    <location>
        <begin position="1"/>
        <end position="22"/>
    </location>
</feature>
<dbReference type="STRING" id="683150.G205_19998"/>